<dbReference type="Pfam" id="PF13174">
    <property type="entry name" value="TPR_6"/>
    <property type="match status" value="1"/>
</dbReference>
<dbReference type="InterPro" id="IPR019734">
    <property type="entry name" value="TPR_rpt"/>
</dbReference>
<feature type="coiled-coil region" evidence="1">
    <location>
        <begin position="76"/>
        <end position="117"/>
    </location>
</feature>
<dbReference type="Gene3D" id="1.25.40.10">
    <property type="entry name" value="Tetratricopeptide repeat domain"/>
    <property type="match status" value="1"/>
</dbReference>
<dbReference type="InterPro" id="IPR034706">
    <property type="entry name" value="CpoB"/>
</dbReference>
<name>A0A1J5RE02_9ZZZZ</name>
<evidence type="ECO:0000256" key="2">
    <source>
        <dbReference type="SAM" id="MobiDB-lite"/>
    </source>
</evidence>
<dbReference type="GO" id="GO:0051301">
    <property type="term" value="P:cell division"/>
    <property type="evidence" value="ECO:0007669"/>
    <property type="project" value="InterPro"/>
</dbReference>
<dbReference type="HAMAP" id="MF_02066">
    <property type="entry name" value="CpoB"/>
    <property type="match status" value="1"/>
</dbReference>
<feature type="region of interest" description="Disordered" evidence="2">
    <location>
        <begin position="130"/>
        <end position="206"/>
    </location>
</feature>
<protein>
    <submittedName>
        <fullName evidence="3">Outer membrane protein assembly factor BamD</fullName>
    </submittedName>
</protein>
<dbReference type="SUPFAM" id="SSF48452">
    <property type="entry name" value="TPR-like"/>
    <property type="match status" value="1"/>
</dbReference>
<dbReference type="InterPro" id="IPR014162">
    <property type="entry name" value="CpoB_C"/>
</dbReference>
<organism evidence="3">
    <name type="scientific">mine drainage metagenome</name>
    <dbReference type="NCBI Taxonomy" id="410659"/>
    <lineage>
        <taxon>unclassified sequences</taxon>
        <taxon>metagenomes</taxon>
        <taxon>ecological metagenomes</taxon>
    </lineage>
</organism>
<dbReference type="NCBIfam" id="TIGR02795">
    <property type="entry name" value="tol_pal_ybgF"/>
    <property type="match status" value="1"/>
</dbReference>
<dbReference type="Gene3D" id="1.20.5.110">
    <property type="match status" value="1"/>
</dbReference>
<keyword evidence="1" id="KW-0175">Coiled coil</keyword>
<evidence type="ECO:0000313" key="3">
    <source>
        <dbReference type="EMBL" id="OIQ94320.1"/>
    </source>
</evidence>
<sequence length="330" mass="35536">MRVERKAAFILTLVAGVMAGQAALAQSADVSGLSDRVNRLERDLNAVEAQVYRNGGSDGSAPAAPANGGAIAGDAYSMLDQRISALENQMRDLTGQIEKQGYALNQLQDKLDRMNKDNDLRFKDLEAKAGVGAPPAGAPSAPPANGAPPPAGGNNGQWNPTMGSPPTTLGQVPAGALKQEQRQVAEEGGQDTAEQRKPGALPGKTPQEKYDYAFGLLRNNDYQGATDAFKLFVSQYPKNPLAGNAVYWMGQIPYSQGNFDAAARLFYEAYHKYPKSAKAPESLLKVGLSFDKLNKKKEACVVFQRFLAEYPDAPDSMRRQAKQEKHKMGC</sequence>
<feature type="compositionally biased region" description="Polar residues" evidence="2">
    <location>
        <begin position="157"/>
        <end position="170"/>
    </location>
</feature>
<dbReference type="EMBL" id="MLJW01000189">
    <property type="protein sequence ID" value="OIQ94320.1"/>
    <property type="molecule type" value="Genomic_DNA"/>
</dbReference>
<evidence type="ECO:0000256" key="1">
    <source>
        <dbReference type="SAM" id="Coils"/>
    </source>
</evidence>
<proteinExistence type="inferred from homology"/>
<comment type="caution">
    <text evidence="3">The sequence shown here is derived from an EMBL/GenBank/DDBJ whole genome shotgun (WGS) entry which is preliminary data.</text>
</comment>
<reference evidence="3" key="1">
    <citation type="submission" date="2016-10" db="EMBL/GenBank/DDBJ databases">
        <title>Sequence of Gallionella enrichment culture.</title>
        <authorList>
            <person name="Poehlein A."/>
            <person name="Muehling M."/>
            <person name="Daniel R."/>
        </authorList>
    </citation>
    <scope>NUCLEOTIDE SEQUENCE</scope>
</reference>
<accession>A0A1J5RE02</accession>
<dbReference type="AlphaFoldDB" id="A0A1J5RE02"/>
<gene>
    <name evidence="3" type="primary">bamD_18</name>
    <name evidence="3" type="ORF">GALL_237500</name>
</gene>
<feature type="compositionally biased region" description="Pro residues" evidence="2">
    <location>
        <begin position="136"/>
        <end position="151"/>
    </location>
</feature>
<dbReference type="InterPro" id="IPR011990">
    <property type="entry name" value="TPR-like_helical_dom_sf"/>
</dbReference>